<evidence type="ECO:0000313" key="6">
    <source>
        <dbReference type="EMBL" id="MCL7032263.1"/>
    </source>
</evidence>
<dbReference type="InterPro" id="IPR058980">
    <property type="entry name" value="Glyco_transf_N"/>
</dbReference>
<keyword evidence="3" id="KW-0328">Glycosyltransferase</keyword>
<dbReference type="CDD" id="cd03784">
    <property type="entry name" value="GT1_Gtf-like"/>
    <property type="match status" value="1"/>
</dbReference>
<dbReference type="PROSITE" id="PS00375">
    <property type="entry name" value="UDPGT"/>
    <property type="match status" value="1"/>
</dbReference>
<dbReference type="PANTHER" id="PTHR48044:SF29">
    <property type="entry name" value="GLYCOSYLTRANSFERASE"/>
    <property type="match status" value="1"/>
</dbReference>
<keyword evidence="2 3" id="KW-0808">Transferase</keyword>
<dbReference type="Pfam" id="PF26168">
    <property type="entry name" value="Glyco_transf_N"/>
    <property type="match status" value="1"/>
</dbReference>
<comment type="similarity">
    <text evidence="1 3">Belongs to the UDP-glycosyltransferase family.</text>
</comment>
<feature type="domain" description="Glycosyltransferase N-terminal" evidence="5">
    <location>
        <begin position="15"/>
        <end position="245"/>
    </location>
</feature>
<dbReference type="GO" id="GO:1901137">
    <property type="term" value="P:carbohydrate derivative biosynthetic process"/>
    <property type="evidence" value="ECO:0007669"/>
    <property type="project" value="UniProtKB-ARBA"/>
</dbReference>
<evidence type="ECO:0000256" key="2">
    <source>
        <dbReference type="ARBA" id="ARBA00022679"/>
    </source>
</evidence>
<dbReference type="PANTHER" id="PTHR48044">
    <property type="entry name" value="GLYCOSYLTRANSFERASE"/>
    <property type="match status" value="1"/>
</dbReference>
<sequence>MDSSKEKDHGKRFRVLMFPWLAHGHISPFLELAERLASRNFYIYFCSTPINLSSIQRHQLIDGGRLSETNSLIELVELNLPTLPNLPPHYHTTKSLPHHLMPTLKKALDLSSPSFNNLLSTIQPDLLVYDFIQPWAPTQASQLNIPAIQLLTTGAAFTSFFGHLFKNNPDTKFPFPSIHLYDHEERKVTEKTSFSDDSEDSERVFQCIGKSTDIVLINSVKEVEEKYLEYASSIFGKEFVPVGPLVQTASSSTSYDHEHEVDKFNEWLVNKENSSVVFVSFGTEYYMSKEEIQEIAYGLELSEVNFIWVIRFPGDQRETDIGQVLPKGFMERIGEKGLVVEKWAPQAKILESCKIGGFVSHCGWNSVLESMQYGVPIIAMPMHIDQPINARFVVEIGLGVEVKRDGDGKLDRRQMGEVIRKVVMGKEGTEVQRKSKEISQKMRCKGNDDIDVLVEKLERLCNKGRMQNVQ</sequence>
<dbReference type="Gene3D" id="3.40.50.2000">
    <property type="entry name" value="Glycogen Phosphorylase B"/>
    <property type="match status" value="2"/>
</dbReference>
<dbReference type="SUPFAM" id="SSF53756">
    <property type="entry name" value="UDP-Glycosyltransferase/glycogen phosphorylase"/>
    <property type="match status" value="1"/>
</dbReference>
<dbReference type="GO" id="GO:0008194">
    <property type="term" value="F:UDP-glycosyltransferase activity"/>
    <property type="evidence" value="ECO:0007669"/>
    <property type="project" value="InterPro"/>
</dbReference>
<evidence type="ECO:0000313" key="7">
    <source>
        <dbReference type="Proteomes" id="UP001177140"/>
    </source>
</evidence>
<evidence type="ECO:0000256" key="3">
    <source>
        <dbReference type="RuleBase" id="RU003718"/>
    </source>
</evidence>
<dbReference type="Pfam" id="PF00201">
    <property type="entry name" value="UDPGT"/>
    <property type="match status" value="1"/>
</dbReference>
<gene>
    <name evidence="6" type="ORF">MKW94_008829</name>
</gene>
<evidence type="ECO:0000259" key="5">
    <source>
        <dbReference type="Pfam" id="PF26168"/>
    </source>
</evidence>
<accession>A0AA41SES0</accession>
<comment type="caution">
    <text evidence="6">The sequence shown here is derived from an EMBL/GenBank/DDBJ whole genome shotgun (WGS) entry which is preliminary data.</text>
</comment>
<protein>
    <recommendedName>
        <fullName evidence="4">Glycosyltransferase</fullName>
        <ecNumber evidence="4">2.4.1.-</ecNumber>
    </recommendedName>
</protein>
<organism evidence="6 7">
    <name type="scientific">Papaver nudicaule</name>
    <name type="common">Iceland poppy</name>
    <dbReference type="NCBI Taxonomy" id="74823"/>
    <lineage>
        <taxon>Eukaryota</taxon>
        <taxon>Viridiplantae</taxon>
        <taxon>Streptophyta</taxon>
        <taxon>Embryophyta</taxon>
        <taxon>Tracheophyta</taxon>
        <taxon>Spermatophyta</taxon>
        <taxon>Magnoliopsida</taxon>
        <taxon>Ranunculales</taxon>
        <taxon>Papaveraceae</taxon>
        <taxon>Papaveroideae</taxon>
        <taxon>Papaver</taxon>
    </lineage>
</organism>
<dbReference type="InterPro" id="IPR035595">
    <property type="entry name" value="UDP_glycos_trans_CS"/>
</dbReference>
<evidence type="ECO:0000256" key="4">
    <source>
        <dbReference type="RuleBase" id="RU362057"/>
    </source>
</evidence>
<dbReference type="EMBL" id="JAJJMA010121543">
    <property type="protein sequence ID" value="MCL7032263.1"/>
    <property type="molecule type" value="Genomic_DNA"/>
</dbReference>
<reference evidence="6" key="1">
    <citation type="submission" date="2022-03" db="EMBL/GenBank/DDBJ databases">
        <title>A functionally conserved STORR gene fusion in Papaver species that diverged 16.8 million years ago.</title>
        <authorList>
            <person name="Catania T."/>
        </authorList>
    </citation>
    <scope>NUCLEOTIDE SEQUENCE</scope>
    <source>
        <strain evidence="6">S-191538</strain>
    </source>
</reference>
<dbReference type="InterPro" id="IPR002213">
    <property type="entry name" value="UDP_glucos_trans"/>
</dbReference>
<dbReference type="Proteomes" id="UP001177140">
    <property type="component" value="Unassembled WGS sequence"/>
</dbReference>
<keyword evidence="7" id="KW-1185">Reference proteome</keyword>
<evidence type="ECO:0000256" key="1">
    <source>
        <dbReference type="ARBA" id="ARBA00009995"/>
    </source>
</evidence>
<dbReference type="EC" id="2.4.1.-" evidence="4"/>
<dbReference type="AlphaFoldDB" id="A0AA41SES0"/>
<name>A0AA41SES0_PAPNU</name>
<proteinExistence type="inferred from homology"/>
<dbReference type="FunFam" id="3.40.50.2000:FF:000060">
    <property type="entry name" value="Glycosyltransferase"/>
    <property type="match status" value="1"/>
</dbReference>